<dbReference type="AlphaFoldDB" id="A0A0A9F634"/>
<dbReference type="EMBL" id="GBRH01189401">
    <property type="protein sequence ID" value="JAE08495.1"/>
    <property type="molecule type" value="Transcribed_RNA"/>
</dbReference>
<name>A0A0A9F634_ARUDO</name>
<proteinExistence type="predicted"/>
<reference evidence="1" key="1">
    <citation type="submission" date="2014-09" db="EMBL/GenBank/DDBJ databases">
        <authorList>
            <person name="Magalhaes I.L.F."/>
            <person name="Oliveira U."/>
            <person name="Santos F.R."/>
            <person name="Vidigal T.H.D.A."/>
            <person name="Brescovit A.D."/>
            <person name="Santos A.J."/>
        </authorList>
    </citation>
    <scope>NUCLEOTIDE SEQUENCE</scope>
    <source>
        <tissue evidence="1">Shoot tissue taken approximately 20 cm above the soil surface</tissue>
    </source>
</reference>
<organism evidence="1">
    <name type="scientific">Arundo donax</name>
    <name type="common">Giant reed</name>
    <name type="synonym">Donax arundinaceus</name>
    <dbReference type="NCBI Taxonomy" id="35708"/>
    <lineage>
        <taxon>Eukaryota</taxon>
        <taxon>Viridiplantae</taxon>
        <taxon>Streptophyta</taxon>
        <taxon>Embryophyta</taxon>
        <taxon>Tracheophyta</taxon>
        <taxon>Spermatophyta</taxon>
        <taxon>Magnoliopsida</taxon>
        <taxon>Liliopsida</taxon>
        <taxon>Poales</taxon>
        <taxon>Poaceae</taxon>
        <taxon>PACMAD clade</taxon>
        <taxon>Arundinoideae</taxon>
        <taxon>Arundineae</taxon>
        <taxon>Arundo</taxon>
    </lineage>
</organism>
<sequence>MHGALVVVALVQLQLSVVHVRAFEIYQILLLLLAGCC</sequence>
<protein>
    <submittedName>
        <fullName evidence="1">Uncharacterized protein</fullName>
    </submittedName>
</protein>
<accession>A0A0A9F634</accession>
<evidence type="ECO:0000313" key="1">
    <source>
        <dbReference type="EMBL" id="JAE08495.1"/>
    </source>
</evidence>
<reference evidence="1" key="2">
    <citation type="journal article" date="2015" name="Data Brief">
        <title>Shoot transcriptome of the giant reed, Arundo donax.</title>
        <authorList>
            <person name="Barrero R.A."/>
            <person name="Guerrero F.D."/>
            <person name="Moolhuijzen P."/>
            <person name="Goolsby J.A."/>
            <person name="Tidwell J."/>
            <person name="Bellgard S.E."/>
            <person name="Bellgard M.I."/>
        </authorList>
    </citation>
    <scope>NUCLEOTIDE SEQUENCE</scope>
    <source>
        <tissue evidence="1">Shoot tissue taken approximately 20 cm above the soil surface</tissue>
    </source>
</reference>